<keyword evidence="4" id="KW-1185">Reference proteome</keyword>
<feature type="region of interest" description="Disordered" evidence="1">
    <location>
        <begin position="121"/>
        <end position="144"/>
    </location>
</feature>
<evidence type="ECO:0000256" key="1">
    <source>
        <dbReference type="SAM" id="MobiDB-lite"/>
    </source>
</evidence>
<dbReference type="OrthoDB" id="3239411at2"/>
<reference evidence="3 4" key="1">
    <citation type="journal article" date="2018" name="Int. J. Syst. Evol. Microbiol.">
        <title>Bifidobacterium catulorum sp. nov., a novel taxon from the faeces of the baby common marmoset (Callithrix jacchus).</title>
        <authorList>
            <person name="Modesto M."/>
            <person name="Michelini S."/>
            <person name="Oki K."/>
            <person name="Biavati B."/>
            <person name="Watanabe K."/>
            <person name="Mattarelli P."/>
        </authorList>
    </citation>
    <scope>NUCLEOTIDE SEQUENCE [LARGE SCALE GENOMIC DNA]</scope>
    <source>
        <strain evidence="3 4">MRM 8.19</strain>
    </source>
</reference>
<dbReference type="Gene3D" id="3.40.50.2300">
    <property type="match status" value="3"/>
</dbReference>
<keyword evidence="2" id="KW-0732">Signal</keyword>
<organism evidence="3 4">
    <name type="scientific">Bifidobacterium catulorum</name>
    <dbReference type="NCBI Taxonomy" id="1630173"/>
    <lineage>
        <taxon>Bacteria</taxon>
        <taxon>Bacillati</taxon>
        <taxon>Actinomycetota</taxon>
        <taxon>Actinomycetes</taxon>
        <taxon>Bifidobacteriales</taxon>
        <taxon>Bifidobacteriaceae</taxon>
        <taxon>Bifidobacterium</taxon>
    </lineage>
</organism>
<sequence>MSVRVRGWCKRGASLVGALTCLAMMLSLAACGGASDVSPSPSDASASETSAKRTNAGSALILLPDDGITLSQSTPLNKWTKLGGDLVESLVTHGFDEDDIETVKSKTIDEQIDAVDEYVAGHGSQATSDPSGSARETRDTSSGKATIVIAPVADPDDATRQYGDYITQTAEQSDGDQTTKSVEHLASALNAAKKAGVSVVLVANEVEGFAPDAYVRMSTVKEIAYTQATLTASKLALARATSRNPKSIEIMLPASDDETNKEAFAGIWQALGPYFRSGAAISPSGLLDSSSDEGSWSRVVFEAPNQDAAKTEFVHRLDANGESPSHPSIDGVIAMNDMVAAGVTDALADMGYKGSAADINPEITIGGIVGNITGNKDLKKGKVPEPQNNGSSTGERQSPSEKGGTTVGSEDDPAWPIVTGYGVYLSNILQVVNGHQWSTGLENRKQYAEDIALTVKALNMGDELDTTDGLRLSDTTEMSGRKVPTIHEDIVSVSASNLKKTLIDPGYIRPADAGL</sequence>
<gene>
    <name evidence="3" type="ORF">DF200_07825</name>
</gene>
<protein>
    <submittedName>
        <fullName evidence="3">Uncharacterized protein</fullName>
    </submittedName>
</protein>
<evidence type="ECO:0000256" key="2">
    <source>
        <dbReference type="SAM" id="SignalP"/>
    </source>
</evidence>
<comment type="caution">
    <text evidence="3">The sequence shown here is derived from an EMBL/GenBank/DDBJ whole genome shotgun (WGS) entry which is preliminary data.</text>
</comment>
<proteinExistence type="predicted"/>
<dbReference type="SUPFAM" id="SSF53822">
    <property type="entry name" value="Periplasmic binding protein-like I"/>
    <property type="match status" value="1"/>
</dbReference>
<feature type="region of interest" description="Disordered" evidence="1">
    <location>
        <begin position="377"/>
        <end position="413"/>
    </location>
</feature>
<name>A0A2U2MRA6_9BIFI</name>
<evidence type="ECO:0000313" key="4">
    <source>
        <dbReference type="Proteomes" id="UP000245753"/>
    </source>
</evidence>
<dbReference type="RefSeq" id="WP_109137720.1">
    <property type="nucleotide sequence ID" value="NZ_QFFN01000023.1"/>
</dbReference>
<dbReference type="InterPro" id="IPR028082">
    <property type="entry name" value="Peripla_BP_I"/>
</dbReference>
<feature type="compositionally biased region" description="Polar residues" evidence="1">
    <location>
        <begin position="386"/>
        <end position="397"/>
    </location>
</feature>
<dbReference type="Proteomes" id="UP000245753">
    <property type="component" value="Unassembled WGS sequence"/>
</dbReference>
<dbReference type="AlphaFoldDB" id="A0A2U2MRA6"/>
<feature type="chain" id="PRO_5039429485" evidence="2">
    <location>
        <begin position="30"/>
        <end position="515"/>
    </location>
</feature>
<dbReference type="EMBL" id="QFFN01000023">
    <property type="protein sequence ID" value="PWG59381.1"/>
    <property type="molecule type" value="Genomic_DNA"/>
</dbReference>
<accession>A0A2U2MRA6</accession>
<dbReference type="PROSITE" id="PS51257">
    <property type="entry name" value="PROKAR_LIPOPROTEIN"/>
    <property type="match status" value="1"/>
</dbReference>
<feature type="signal peptide" evidence="2">
    <location>
        <begin position="1"/>
        <end position="29"/>
    </location>
</feature>
<evidence type="ECO:0000313" key="3">
    <source>
        <dbReference type="EMBL" id="PWG59381.1"/>
    </source>
</evidence>